<reference evidence="2 3" key="1">
    <citation type="submission" date="2018-09" db="EMBL/GenBank/DDBJ databases">
        <authorList>
            <person name="Zhu H."/>
        </authorList>
    </citation>
    <scope>NUCLEOTIDE SEQUENCE [LARGE SCALE GENOMIC DNA]</scope>
    <source>
        <strain evidence="2 3">K1S02-6</strain>
    </source>
</reference>
<feature type="transmembrane region" description="Helical" evidence="1">
    <location>
        <begin position="364"/>
        <end position="385"/>
    </location>
</feature>
<sequence>MQGIILQLKRLSAPQWAFIGSLLLSWIAVSNAGTVAKDAAFYIDLAQYFIDHDLADTFKRYDWPWFPVLLGATHALTGIPLETVAYLWCALFMAGTCALLVDGISRRLPGSGYWACLVVLAIPAYNSFRDDILREYGFWFFCVLALWFALLWEERGGWARATLIQLAVLLAALFRLEAVLLMPALMLWQVAGLTTRAGWGRMVQLVALPLLVAVLTGGVLLAFDRLPLGRIEYYLNLVDPRSLFATFNSVSERFGATLLQKYSADDAGTILFFGFLATLLLMFVKLLGPFSVPFLFREGWAAIRTYRQRFSVFAWAWLCYFAVLMFFFIQQQFINARYTSFLDLLAVPLAVIALVALARRFPKGVRVLVVVALLVMLANVISLSAKKTHYIEAGHWLAQHAQPADAIYYDDPRIGYYAGWGYQPSALTREEAMSDSRVSAYRYYLIEAKADEPWLQQWLQQHRRQVLAEFANAKGATVLVIGE</sequence>
<proteinExistence type="predicted"/>
<dbReference type="EMBL" id="QYUR01000002">
    <property type="protein sequence ID" value="RJG13192.1"/>
    <property type="molecule type" value="Genomic_DNA"/>
</dbReference>
<keyword evidence="1" id="KW-0472">Membrane</keyword>
<keyword evidence="1" id="KW-1133">Transmembrane helix</keyword>
<evidence type="ECO:0000313" key="3">
    <source>
        <dbReference type="Proteomes" id="UP000284021"/>
    </source>
</evidence>
<organism evidence="2 3">
    <name type="scientific">Pseudomonas cavernicola</name>
    <dbReference type="NCBI Taxonomy" id="2320866"/>
    <lineage>
        <taxon>Bacteria</taxon>
        <taxon>Pseudomonadati</taxon>
        <taxon>Pseudomonadota</taxon>
        <taxon>Gammaproteobacteria</taxon>
        <taxon>Pseudomonadales</taxon>
        <taxon>Pseudomonadaceae</taxon>
        <taxon>Pseudomonas</taxon>
    </lineage>
</organism>
<gene>
    <name evidence="2" type="ORF">D3879_07980</name>
</gene>
<feature type="transmembrane region" description="Helical" evidence="1">
    <location>
        <begin position="136"/>
        <end position="152"/>
    </location>
</feature>
<feature type="transmembrane region" description="Helical" evidence="1">
    <location>
        <begin position="83"/>
        <end position="101"/>
    </location>
</feature>
<dbReference type="Proteomes" id="UP000284021">
    <property type="component" value="Unassembled WGS sequence"/>
</dbReference>
<dbReference type="RefSeq" id="WP_119953513.1">
    <property type="nucleotide sequence ID" value="NZ_QYUR01000002.1"/>
</dbReference>
<comment type="caution">
    <text evidence="2">The sequence shown here is derived from an EMBL/GenBank/DDBJ whole genome shotgun (WGS) entry which is preliminary data.</text>
</comment>
<keyword evidence="3" id="KW-1185">Reference proteome</keyword>
<feature type="transmembrane region" description="Helical" evidence="1">
    <location>
        <begin position="202"/>
        <end position="223"/>
    </location>
</feature>
<accession>A0A418XL55</accession>
<feature type="transmembrane region" description="Helical" evidence="1">
    <location>
        <begin position="108"/>
        <end position="124"/>
    </location>
</feature>
<evidence type="ECO:0000313" key="2">
    <source>
        <dbReference type="EMBL" id="RJG13192.1"/>
    </source>
</evidence>
<feature type="transmembrane region" description="Helical" evidence="1">
    <location>
        <begin position="310"/>
        <end position="329"/>
    </location>
</feature>
<keyword evidence="1" id="KW-0812">Transmembrane</keyword>
<evidence type="ECO:0000256" key="1">
    <source>
        <dbReference type="SAM" id="Phobius"/>
    </source>
</evidence>
<feature type="transmembrane region" description="Helical" evidence="1">
    <location>
        <begin position="341"/>
        <end position="358"/>
    </location>
</feature>
<name>A0A418XL55_9PSED</name>
<protein>
    <recommendedName>
        <fullName evidence="4">Glycosyltransferase RgtA/B/C/D-like domain-containing protein</fullName>
    </recommendedName>
</protein>
<dbReference type="AlphaFoldDB" id="A0A418XL55"/>
<feature type="transmembrane region" description="Helical" evidence="1">
    <location>
        <begin position="164"/>
        <end position="190"/>
    </location>
</feature>
<evidence type="ECO:0008006" key="4">
    <source>
        <dbReference type="Google" id="ProtNLM"/>
    </source>
</evidence>
<feature type="transmembrane region" description="Helical" evidence="1">
    <location>
        <begin position="270"/>
        <end position="290"/>
    </location>
</feature>
<dbReference type="OrthoDB" id="7057633at2"/>